<proteinExistence type="predicted"/>
<protein>
    <submittedName>
        <fullName evidence="2">Uncharacterized protein</fullName>
    </submittedName>
</protein>
<dbReference type="GeneID" id="64626757"/>
<evidence type="ECO:0000313" key="2">
    <source>
        <dbReference type="EMBL" id="KAG1818614.1"/>
    </source>
</evidence>
<feature type="compositionally biased region" description="Basic and acidic residues" evidence="1">
    <location>
        <begin position="307"/>
        <end position="334"/>
    </location>
</feature>
<reference evidence="2" key="1">
    <citation type="journal article" date="2020" name="New Phytol.">
        <title>Comparative genomics reveals dynamic genome evolution in host specialist ectomycorrhizal fungi.</title>
        <authorList>
            <person name="Lofgren L.A."/>
            <person name="Nguyen N.H."/>
            <person name="Vilgalys R."/>
            <person name="Ruytinx J."/>
            <person name="Liao H.L."/>
            <person name="Branco S."/>
            <person name="Kuo A."/>
            <person name="LaButti K."/>
            <person name="Lipzen A."/>
            <person name="Andreopoulos W."/>
            <person name="Pangilinan J."/>
            <person name="Riley R."/>
            <person name="Hundley H."/>
            <person name="Na H."/>
            <person name="Barry K."/>
            <person name="Grigoriev I.V."/>
            <person name="Stajich J.E."/>
            <person name="Kennedy P.G."/>
        </authorList>
    </citation>
    <scope>NUCLEOTIDE SEQUENCE</scope>
    <source>
        <strain evidence="2">MN1</strain>
    </source>
</reference>
<name>A0A9P7JF51_9AGAM</name>
<dbReference type="Proteomes" id="UP000807769">
    <property type="component" value="Unassembled WGS sequence"/>
</dbReference>
<dbReference type="OrthoDB" id="2680885at2759"/>
<feature type="region of interest" description="Disordered" evidence="1">
    <location>
        <begin position="30"/>
        <end position="66"/>
    </location>
</feature>
<accession>A0A9P7JF51</accession>
<feature type="region of interest" description="Disordered" evidence="1">
    <location>
        <begin position="307"/>
        <end position="340"/>
    </location>
</feature>
<evidence type="ECO:0000313" key="3">
    <source>
        <dbReference type="Proteomes" id="UP000807769"/>
    </source>
</evidence>
<gene>
    <name evidence="2" type="ORF">BJ212DRAFT_1298684</name>
</gene>
<keyword evidence="3" id="KW-1185">Reference proteome</keyword>
<comment type="caution">
    <text evidence="2">The sequence shown here is derived from an EMBL/GenBank/DDBJ whole genome shotgun (WGS) entry which is preliminary data.</text>
</comment>
<dbReference type="EMBL" id="JABBWG010000011">
    <property type="protein sequence ID" value="KAG1818614.1"/>
    <property type="molecule type" value="Genomic_DNA"/>
</dbReference>
<dbReference type="RefSeq" id="XP_041194486.1">
    <property type="nucleotide sequence ID" value="XM_041332740.1"/>
</dbReference>
<sequence length="552" mass="61446">MCGLDSYPGIDHRKGSLDMIERFIKDREAAWTSKKEASPPKMKKSQECAGKTKAPAQRTSSRAKQRATVNPVRTLDEGLLKDSQWEITEVPAVTHVDAGKSPIRHGDHTNTLMNRAFIEGNRVLVSRNLVSWMIEQYCILVGIPLNEPLHGQLIPQSPDEYHNLTEHDYLEALGIECLYAPLVNAEESPDHLIHLTHALGRAIKETHALSYSKPSTQYLDPLPPMFLPIPMIPCRNSSIDSTDTGDHDGSVSNNACTANAHSALPGSETQEDLIVINSNLISNACSRHITHVDDNCVHINVNDGHPDVMDTEAVRGGHGDDNNNDSKDGMDGEGKRKRVDSLAPSPSVVLLFLDKGYGPCLITSYLQDLLQLKWLRKAHWPQIWARNQLLGNALRKPIPMMVIQGNFLLQPRSPDHAQVVVPSNYGDKSEFLTFLNVKCNQFNIFTNMSQDTTRKERWRNELEDTGCTLHGVRIERCATWQHLGSVISDTQAHWTTERHVVKCECNMGSGVSMDANDSAIEGTADDLDGISKSNLCIMKSMEELIKQKVPHT</sequence>
<organism evidence="2 3">
    <name type="scientific">Suillus subaureus</name>
    <dbReference type="NCBI Taxonomy" id="48587"/>
    <lineage>
        <taxon>Eukaryota</taxon>
        <taxon>Fungi</taxon>
        <taxon>Dikarya</taxon>
        <taxon>Basidiomycota</taxon>
        <taxon>Agaricomycotina</taxon>
        <taxon>Agaricomycetes</taxon>
        <taxon>Agaricomycetidae</taxon>
        <taxon>Boletales</taxon>
        <taxon>Suillineae</taxon>
        <taxon>Suillaceae</taxon>
        <taxon>Suillus</taxon>
    </lineage>
</organism>
<dbReference type="AlphaFoldDB" id="A0A9P7JF51"/>
<evidence type="ECO:0000256" key="1">
    <source>
        <dbReference type="SAM" id="MobiDB-lite"/>
    </source>
</evidence>